<sequence length="74" mass="8412">IGSFVADIKDQRPRCMFFPHKCPSPTPLKDRTVRDPHDPTKYDNWRPSSVLSFSTYSRAIDRSTASISALQTVD</sequence>
<dbReference type="AlphaFoldDB" id="A0AAV5SXN1"/>
<evidence type="ECO:0000313" key="1">
    <source>
        <dbReference type="EMBL" id="GMS87664.1"/>
    </source>
</evidence>
<dbReference type="Proteomes" id="UP001432027">
    <property type="component" value="Unassembled WGS sequence"/>
</dbReference>
<proteinExistence type="predicted"/>
<protein>
    <submittedName>
        <fullName evidence="1">Uncharacterized protein</fullName>
    </submittedName>
</protein>
<keyword evidence="2" id="KW-1185">Reference proteome</keyword>
<evidence type="ECO:0000313" key="2">
    <source>
        <dbReference type="Proteomes" id="UP001432027"/>
    </source>
</evidence>
<organism evidence="1 2">
    <name type="scientific">Pristionchus entomophagus</name>
    <dbReference type="NCBI Taxonomy" id="358040"/>
    <lineage>
        <taxon>Eukaryota</taxon>
        <taxon>Metazoa</taxon>
        <taxon>Ecdysozoa</taxon>
        <taxon>Nematoda</taxon>
        <taxon>Chromadorea</taxon>
        <taxon>Rhabditida</taxon>
        <taxon>Rhabditina</taxon>
        <taxon>Diplogasteromorpha</taxon>
        <taxon>Diplogasteroidea</taxon>
        <taxon>Neodiplogasteridae</taxon>
        <taxon>Pristionchus</taxon>
    </lineage>
</organism>
<accession>A0AAV5SXN1</accession>
<feature type="non-terminal residue" evidence="1">
    <location>
        <position position="1"/>
    </location>
</feature>
<gene>
    <name evidence="1" type="ORF">PENTCL1PPCAC_9839</name>
</gene>
<comment type="caution">
    <text evidence="1">The sequence shown here is derived from an EMBL/GenBank/DDBJ whole genome shotgun (WGS) entry which is preliminary data.</text>
</comment>
<feature type="non-terminal residue" evidence="1">
    <location>
        <position position="74"/>
    </location>
</feature>
<reference evidence="1" key="1">
    <citation type="submission" date="2023-10" db="EMBL/GenBank/DDBJ databases">
        <title>Genome assembly of Pristionchus species.</title>
        <authorList>
            <person name="Yoshida K."/>
            <person name="Sommer R.J."/>
        </authorList>
    </citation>
    <scope>NUCLEOTIDE SEQUENCE</scope>
    <source>
        <strain evidence="1">RS0144</strain>
    </source>
</reference>
<dbReference type="EMBL" id="BTSX01000003">
    <property type="protein sequence ID" value="GMS87664.1"/>
    <property type="molecule type" value="Genomic_DNA"/>
</dbReference>
<name>A0AAV5SXN1_9BILA</name>